<evidence type="ECO:0000313" key="5">
    <source>
        <dbReference type="EMBL" id="RHN82289.1"/>
    </source>
</evidence>
<evidence type="ECO:0000256" key="4">
    <source>
        <dbReference type="SAM" id="Phobius"/>
    </source>
</evidence>
<comment type="subcellular location">
    <subcellularLocation>
        <location evidence="2">Plastid</location>
        <location evidence="2">Chloroplast inner membrane</location>
        <topology evidence="2">Multi-pass membrane protein</topology>
    </subcellularLocation>
</comment>
<dbReference type="AlphaFoldDB" id="A0A396JVD6"/>
<dbReference type="PANTHER" id="PTHR33163">
    <property type="entry name" value="PROTEIN TIC 214-RELATED"/>
    <property type="match status" value="1"/>
</dbReference>
<name>A0A396JVD6_MEDTR</name>
<feature type="transmembrane region" description="Helical" evidence="4">
    <location>
        <begin position="181"/>
        <end position="202"/>
    </location>
</feature>
<evidence type="ECO:0008006" key="7">
    <source>
        <dbReference type="Google" id="ProtNLM"/>
    </source>
</evidence>
<keyword evidence="4" id="KW-0812">Transmembrane</keyword>
<keyword evidence="4" id="KW-1133">Transmembrane helix</keyword>
<feature type="transmembrane region" description="Helical" evidence="4">
    <location>
        <begin position="84"/>
        <end position="104"/>
    </location>
</feature>
<dbReference type="PANTHER" id="PTHR33163:SF40">
    <property type="entry name" value="PROTEIN TIC 214"/>
    <property type="match status" value="1"/>
</dbReference>
<evidence type="ECO:0000256" key="2">
    <source>
        <dbReference type="ARBA" id="ARBA00004478"/>
    </source>
</evidence>
<keyword evidence="4" id="KW-0472">Membrane</keyword>
<protein>
    <recommendedName>
        <fullName evidence="7">Translocon at the inner envelope membrane of chloroplasts 214</fullName>
    </recommendedName>
</protein>
<dbReference type="EMBL" id="PSQE01000001">
    <property type="protein sequence ID" value="RHN82289.1"/>
    <property type="molecule type" value="Genomic_DNA"/>
</dbReference>
<evidence type="ECO:0000313" key="6">
    <source>
        <dbReference type="Proteomes" id="UP000265566"/>
    </source>
</evidence>
<accession>A0A396JVD6</accession>
<evidence type="ECO:0000256" key="1">
    <source>
        <dbReference type="ARBA" id="ARBA00002515"/>
    </source>
</evidence>
<sequence length="243" mass="28797">MIYQLFILDRLVGLWLKILNSAIVMGLYYGFLTTFSIGPSYLFLIRARVMDKGTETEIAATTGFITGQLMMFISIYYAPLHLALIRPHTITVLTLPYLFFNFVYKNNKHYYSADSHFYLDLDYGYKNPNSIRKFRIYKVFFNNLFFQLSNPLLFPSSILLRLMNIYLFRSNNKLLFLTSSFLGWLIGHIFLMKCIGLILLVWSKQKNSIKSKLTMRFDKYILLQLRNYAEHRFHIYILILMKS</sequence>
<feature type="transmembrane region" description="Helical" evidence="4">
    <location>
        <begin position="56"/>
        <end position="78"/>
    </location>
</feature>
<dbReference type="Pfam" id="PF05758">
    <property type="entry name" value="Ycf1"/>
    <property type="match status" value="1"/>
</dbReference>
<keyword evidence="3" id="KW-1001">Plastid inner membrane</keyword>
<reference evidence="6" key="1">
    <citation type="journal article" date="2018" name="Nat. Plants">
        <title>Whole-genome landscape of Medicago truncatula symbiotic genes.</title>
        <authorList>
            <person name="Pecrix Y."/>
            <person name="Staton S.E."/>
            <person name="Sallet E."/>
            <person name="Lelandais-Briere C."/>
            <person name="Moreau S."/>
            <person name="Carrere S."/>
            <person name="Blein T."/>
            <person name="Jardinaud M.F."/>
            <person name="Latrasse D."/>
            <person name="Zouine M."/>
            <person name="Zahm M."/>
            <person name="Kreplak J."/>
            <person name="Mayjonade B."/>
            <person name="Satge C."/>
            <person name="Perez M."/>
            <person name="Cauet S."/>
            <person name="Marande W."/>
            <person name="Chantry-Darmon C."/>
            <person name="Lopez-Roques C."/>
            <person name="Bouchez O."/>
            <person name="Berard A."/>
            <person name="Debelle F."/>
            <person name="Munos S."/>
            <person name="Bendahmane A."/>
            <person name="Berges H."/>
            <person name="Niebel A."/>
            <person name="Buitink J."/>
            <person name="Frugier F."/>
            <person name="Benhamed M."/>
            <person name="Crespi M."/>
            <person name="Gouzy J."/>
            <person name="Gamas P."/>
        </authorList>
    </citation>
    <scope>NUCLEOTIDE SEQUENCE [LARGE SCALE GENOMIC DNA]</scope>
    <source>
        <strain evidence="6">cv. Jemalong A17</strain>
    </source>
</reference>
<gene>
    <name evidence="5" type="ORF">MtrunA17_Chr1g0208331</name>
</gene>
<feature type="transmembrane region" description="Helical" evidence="4">
    <location>
        <begin position="139"/>
        <end position="161"/>
    </location>
</feature>
<proteinExistence type="predicted"/>
<dbReference type="Proteomes" id="UP000265566">
    <property type="component" value="Chromosome 1"/>
</dbReference>
<dbReference type="GO" id="GO:0009706">
    <property type="term" value="C:chloroplast inner membrane"/>
    <property type="evidence" value="ECO:0007669"/>
    <property type="project" value="UniProtKB-SubCell"/>
</dbReference>
<comment type="caution">
    <text evidence="5">The sequence shown here is derived from an EMBL/GenBank/DDBJ whole genome shotgun (WGS) entry which is preliminary data.</text>
</comment>
<evidence type="ECO:0000256" key="3">
    <source>
        <dbReference type="ARBA" id="ARBA00022780"/>
    </source>
</evidence>
<dbReference type="Gramene" id="rna6440">
    <property type="protein sequence ID" value="RHN82289.1"/>
    <property type="gene ID" value="gene6440"/>
</dbReference>
<dbReference type="InterPro" id="IPR008896">
    <property type="entry name" value="TIC214"/>
</dbReference>
<feature type="transmembrane region" description="Helical" evidence="4">
    <location>
        <begin position="18"/>
        <end position="44"/>
    </location>
</feature>
<organism evidence="5 6">
    <name type="scientific">Medicago truncatula</name>
    <name type="common">Barrel medic</name>
    <name type="synonym">Medicago tribuloides</name>
    <dbReference type="NCBI Taxonomy" id="3880"/>
    <lineage>
        <taxon>Eukaryota</taxon>
        <taxon>Viridiplantae</taxon>
        <taxon>Streptophyta</taxon>
        <taxon>Embryophyta</taxon>
        <taxon>Tracheophyta</taxon>
        <taxon>Spermatophyta</taxon>
        <taxon>Magnoliopsida</taxon>
        <taxon>eudicotyledons</taxon>
        <taxon>Gunneridae</taxon>
        <taxon>Pentapetalae</taxon>
        <taxon>rosids</taxon>
        <taxon>fabids</taxon>
        <taxon>Fabales</taxon>
        <taxon>Fabaceae</taxon>
        <taxon>Papilionoideae</taxon>
        <taxon>50 kb inversion clade</taxon>
        <taxon>NPAAA clade</taxon>
        <taxon>Hologalegina</taxon>
        <taxon>IRL clade</taxon>
        <taxon>Trifolieae</taxon>
        <taxon>Medicago</taxon>
    </lineage>
</organism>
<keyword evidence="3" id="KW-0934">Plastid</keyword>
<comment type="function">
    <text evidence="1">Involved in protein precursor import into chloroplasts. May be part of an intermediate translocation complex acting as a protein-conducting channel at the inner envelope.</text>
</comment>